<keyword evidence="1" id="KW-0472">Membrane</keyword>
<dbReference type="KEGG" id="pdu:PDUR_27925"/>
<dbReference type="eggNOG" id="ENOG502ZECX">
    <property type="taxonomic scope" value="Bacteria"/>
</dbReference>
<dbReference type="Proteomes" id="UP000029409">
    <property type="component" value="Plasmid unnamed"/>
</dbReference>
<dbReference type="OrthoDB" id="2991700at2"/>
<organism evidence="2 3">
    <name type="scientific">Paenibacillus durus</name>
    <name type="common">Paenibacillus azotofixans</name>
    <dbReference type="NCBI Taxonomy" id="44251"/>
    <lineage>
        <taxon>Bacteria</taxon>
        <taxon>Bacillati</taxon>
        <taxon>Bacillota</taxon>
        <taxon>Bacilli</taxon>
        <taxon>Bacillales</taxon>
        <taxon>Paenibacillaceae</taxon>
        <taxon>Paenibacillus</taxon>
    </lineage>
</organism>
<name>A0A089HT95_PAEDU</name>
<keyword evidence="1" id="KW-0812">Transmembrane</keyword>
<dbReference type="EMBL" id="CP009289">
    <property type="protein sequence ID" value="AIQ15261.1"/>
    <property type="molecule type" value="Genomic_DNA"/>
</dbReference>
<accession>A0A089HT95</accession>
<keyword evidence="3" id="KW-1185">Reference proteome</keyword>
<gene>
    <name evidence="2" type="ORF">PDUR_27925</name>
</gene>
<feature type="transmembrane region" description="Helical" evidence="1">
    <location>
        <begin position="20"/>
        <end position="40"/>
    </location>
</feature>
<keyword evidence="1" id="KW-1133">Transmembrane helix</keyword>
<protein>
    <submittedName>
        <fullName evidence="2">Uncharacterized protein</fullName>
    </submittedName>
</protein>
<sequence length="111" mass="12778">MQAAYFDHNFWLWMKESPWHMGIIVTLCILLVVSMALVFIEERTPKMKDYTALIRRALDAAGYTHEPATPEALRNCFADYIDAGVWINLELEDMDELTIADMARGLIRLKG</sequence>
<keyword evidence="2" id="KW-0614">Plasmid</keyword>
<reference evidence="2 3" key="1">
    <citation type="submission" date="2014-08" db="EMBL/GenBank/DDBJ databases">
        <title>Comparative genomics of the Paenibacillus odorifer group.</title>
        <authorList>
            <person name="den Bakker H.C."/>
            <person name="Tsai Y.-C."/>
            <person name="Martin N."/>
            <person name="Korlach J."/>
            <person name="Wiedmann M."/>
        </authorList>
    </citation>
    <scope>NUCLEOTIDE SEQUENCE [LARGE SCALE GENOMIC DNA]</scope>
    <source>
        <strain evidence="2 3">DSM 1735</strain>
        <plasmid evidence="3">Plasmid</plasmid>
    </source>
</reference>
<evidence type="ECO:0000313" key="3">
    <source>
        <dbReference type="Proteomes" id="UP000029409"/>
    </source>
</evidence>
<proteinExistence type="predicted"/>
<evidence type="ECO:0000256" key="1">
    <source>
        <dbReference type="SAM" id="Phobius"/>
    </source>
</evidence>
<dbReference type="AlphaFoldDB" id="A0A089HT95"/>
<evidence type="ECO:0000313" key="2">
    <source>
        <dbReference type="EMBL" id="AIQ15261.1"/>
    </source>
</evidence>
<geneLocation type="plasmid" evidence="3"/>
<dbReference type="RefSeq" id="WP_042209793.1">
    <property type="nucleotide sequence ID" value="NZ_CP009289.1"/>
</dbReference>